<dbReference type="STRING" id="1313296.SAMN05661091_4575"/>
<evidence type="ECO:0000256" key="1">
    <source>
        <dbReference type="SAM" id="Phobius"/>
    </source>
</evidence>
<keyword evidence="1" id="KW-1133">Transmembrane helix</keyword>
<dbReference type="InterPro" id="IPR025470">
    <property type="entry name" value="DUF4321"/>
</dbReference>
<feature type="transmembrane region" description="Helical" evidence="1">
    <location>
        <begin position="58"/>
        <end position="77"/>
    </location>
</feature>
<protein>
    <recommendedName>
        <fullName evidence="4">DUF4321 domain-containing protein</fullName>
    </recommendedName>
</protein>
<keyword evidence="3" id="KW-1185">Reference proteome</keyword>
<proteinExistence type="predicted"/>
<evidence type="ECO:0000313" key="2">
    <source>
        <dbReference type="EMBL" id="SMF89239.1"/>
    </source>
</evidence>
<dbReference type="EMBL" id="LT840184">
    <property type="protein sequence ID" value="SMF89239.1"/>
    <property type="molecule type" value="Genomic_DNA"/>
</dbReference>
<evidence type="ECO:0008006" key="4">
    <source>
        <dbReference type="Google" id="ProtNLM"/>
    </source>
</evidence>
<dbReference type="RefSeq" id="WP_208915307.1">
    <property type="nucleotide sequence ID" value="NZ_LT840184.1"/>
</dbReference>
<dbReference type="AlphaFoldDB" id="A0A1X7HM37"/>
<organism evidence="2 3">
    <name type="scientific">Paenibacillus uliginis N3/975</name>
    <dbReference type="NCBI Taxonomy" id="1313296"/>
    <lineage>
        <taxon>Bacteria</taxon>
        <taxon>Bacillati</taxon>
        <taxon>Bacillota</taxon>
        <taxon>Bacilli</taxon>
        <taxon>Bacillales</taxon>
        <taxon>Paenibacillaceae</taxon>
        <taxon>Paenibacillus</taxon>
    </lineage>
</organism>
<accession>A0A1X7HM37</accession>
<gene>
    <name evidence="2" type="ORF">SAMN05661091_4575</name>
</gene>
<dbReference type="Pfam" id="PF14209">
    <property type="entry name" value="DUF4321"/>
    <property type="match status" value="1"/>
</dbReference>
<sequence>MKKNAGVLILFILLGWLTGTWIAKLLLPVKALSFLTTSTTLKWSPEANLDIINYDINIEFKLCLLGLIGMITAVWLYRRL</sequence>
<dbReference type="Proteomes" id="UP000192940">
    <property type="component" value="Chromosome I"/>
</dbReference>
<keyword evidence="1" id="KW-0472">Membrane</keyword>
<keyword evidence="1" id="KW-0812">Transmembrane</keyword>
<evidence type="ECO:0000313" key="3">
    <source>
        <dbReference type="Proteomes" id="UP000192940"/>
    </source>
</evidence>
<reference evidence="2 3" key="1">
    <citation type="submission" date="2017-04" db="EMBL/GenBank/DDBJ databases">
        <authorList>
            <person name="Afonso C.L."/>
            <person name="Miller P.J."/>
            <person name="Scott M.A."/>
            <person name="Spackman E."/>
            <person name="Goraichik I."/>
            <person name="Dimitrov K.M."/>
            <person name="Suarez D.L."/>
            <person name="Swayne D.E."/>
        </authorList>
    </citation>
    <scope>NUCLEOTIDE SEQUENCE [LARGE SCALE GENOMIC DNA]</scope>
    <source>
        <strain evidence="2 3">N3/975</strain>
    </source>
</reference>
<name>A0A1X7HM37_9BACL</name>